<dbReference type="InterPro" id="IPR012925">
    <property type="entry name" value="TipAS_dom"/>
</dbReference>
<keyword evidence="3" id="KW-0010">Activator</keyword>
<sequence length="246" mass="27630">MEYGIQEVARIAGVSSRTLRHYDQVGLLPALRSERNGYRVYDDASLGRLQRILLLRDLGVGLDEVRRILEHPGDRVSALETHRSLLEGERERLDRMIASVDHTLGAWREGEEAMAEKMFDGFDHTRFEGEVRERWGADRQRASSDWWEALGDDGREAHRAEQRAIAAGFAALADEGVDPASPEARSLARRQLDWVSAAWGGRRPTAAEFEGLAEMYVSDPRFASAYAPATGYVRDALASFARDELE</sequence>
<dbReference type="RefSeq" id="WP_121371214.1">
    <property type="nucleotide sequence ID" value="NZ_RBKS01000001.1"/>
</dbReference>
<dbReference type="GO" id="GO:0003677">
    <property type="term" value="F:DNA binding"/>
    <property type="evidence" value="ECO:0007669"/>
    <property type="project" value="UniProtKB-KW"/>
</dbReference>
<dbReference type="EMBL" id="RBKS01000001">
    <property type="protein sequence ID" value="RKR76214.1"/>
    <property type="molecule type" value="Genomic_DNA"/>
</dbReference>
<keyword evidence="1" id="KW-0805">Transcription regulation</keyword>
<dbReference type="SMART" id="SM00422">
    <property type="entry name" value="HTH_MERR"/>
    <property type="match status" value="1"/>
</dbReference>
<gene>
    <name evidence="6" type="ORF">C8E83_3379</name>
</gene>
<dbReference type="InterPro" id="IPR047057">
    <property type="entry name" value="MerR_fam"/>
</dbReference>
<comment type="caution">
    <text evidence="6">The sequence shown here is derived from an EMBL/GenBank/DDBJ whole genome shotgun (WGS) entry which is preliminary data.</text>
</comment>
<dbReference type="InterPro" id="IPR009061">
    <property type="entry name" value="DNA-bd_dom_put_sf"/>
</dbReference>
<organism evidence="6 7">
    <name type="scientific">Frondihabitans australicus</name>
    <dbReference type="NCBI Taxonomy" id="386892"/>
    <lineage>
        <taxon>Bacteria</taxon>
        <taxon>Bacillati</taxon>
        <taxon>Actinomycetota</taxon>
        <taxon>Actinomycetes</taxon>
        <taxon>Micrococcales</taxon>
        <taxon>Microbacteriaceae</taxon>
        <taxon>Frondihabitans</taxon>
    </lineage>
</organism>
<evidence type="ECO:0000259" key="5">
    <source>
        <dbReference type="PROSITE" id="PS50937"/>
    </source>
</evidence>
<evidence type="ECO:0000313" key="7">
    <source>
        <dbReference type="Proteomes" id="UP000280008"/>
    </source>
</evidence>
<evidence type="ECO:0000256" key="4">
    <source>
        <dbReference type="ARBA" id="ARBA00023163"/>
    </source>
</evidence>
<dbReference type="Pfam" id="PF07739">
    <property type="entry name" value="TipAS"/>
    <property type="match status" value="1"/>
</dbReference>
<keyword evidence="7" id="KW-1185">Reference proteome</keyword>
<protein>
    <submittedName>
        <fullName evidence="6">DNA-binding transcriptional MerR regulator</fullName>
    </submittedName>
</protein>
<dbReference type="Gene3D" id="1.10.490.50">
    <property type="entry name" value="Antibiotic binding domain of TipA-like multidrug resistance regulators"/>
    <property type="match status" value="1"/>
</dbReference>
<evidence type="ECO:0000313" key="6">
    <source>
        <dbReference type="EMBL" id="RKR76214.1"/>
    </source>
</evidence>
<dbReference type="GO" id="GO:0003700">
    <property type="term" value="F:DNA-binding transcription factor activity"/>
    <property type="evidence" value="ECO:0007669"/>
    <property type="project" value="InterPro"/>
</dbReference>
<keyword evidence="4" id="KW-0804">Transcription</keyword>
<dbReference type="Gene3D" id="1.10.1660.10">
    <property type="match status" value="1"/>
</dbReference>
<dbReference type="CDD" id="cd01106">
    <property type="entry name" value="HTH_TipAL-Mta"/>
    <property type="match status" value="1"/>
</dbReference>
<name>A0A495IJR3_9MICO</name>
<dbReference type="PRINTS" id="PR00040">
    <property type="entry name" value="HTHMERR"/>
</dbReference>
<dbReference type="PANTHER" id="PTHR30204">
    <property type="entry name" value="REDOX-CYCLING DRUG-SENSING TRANSCRIPTIONAL ACTIVATOR SOXR"/>
    <property type="match status" value="1"/>
</dbReference>
<keyword evidence="2 6" id="KW-0238">DNA-binding</keyword>
<dbReference type="SUPFAM" id="SSF46955">
    <property type="entry name" value="Putative DNA-binding domain"/>
    <property type="match status" value="1"/>
</dbReference>
<evidence type="ECO:0000256" key="1">
    <source>
        <dbReference type="ARBA" id="ARBA00023015"/>
    </source>
</evidence>
<feature type="domain" description="HTH merR-type" evidence="5">
    <location>
        <begin position="1"/>
        <end position="71"/>
    </location>
</feature>
<proteinExistence type="predicted"/>
<dbReference type="Proteomes" id="UP000280008">
    <property type="component" value="Unassembled WGS sequence"/>
</dbReference>
<dbReference type="InterPro" id="IPR000551">
    <property type="entry name" value="MerR-type_HTH_dom"/>
</dbReference>
<dbReference type="PROSITE" id="PS50937">
    <property type="entry name" value="HTH_MERR_2"/>
    <property type="match status" value="1"/>
</dbReference>
<evidence type="ECO:0000256" key="2">
    <source>
        <dbReference type="ARBA" id="ARBA00023125"/>
    </source>
</evidence>
<accession>A0A495IJR3</accession>
<dbReference type="OrthoDB" id="9809391at2"/>
<dbReference type="AlphaFoldDB" id="A0A495IJR3"/>
<dbReference type="Pfam" id="PF13411">
    <property type="entry name" value="MerR_1"/>
    <property type="match status" value="1"/>
</dbReference>
<dbReference type="PANTHER" id="PTHR30204:SF90">
    <property type="entry name" value="HTH-TYPE TRANSCRIPTIONAL ACTIVATOR MTA"/>
    <property type="match status" value="1"/>
</dbReference>
<dbReference type="SUPFAM" id="SSF89082">
    <property type="entry name" value="Antibiotic binding domain of TipA-like multidrug resistance regulators"/>
    <property type="match status" value="1"/>
</dbReference>
<dbReference type="InterPro" id="IPR036244">
    <property type="entry name" value="TipA-like_antibiotic-bd"/>
</dbReference>
<reference evidence="6 7" key="1">
    <citation type="submission" date="2018-10" db="EMBL/GenBank/DDBJ databases">
        <title>Sequencing the genomes of 1000 actinobacteria strains.</title>
        <authorList>
            <person name="Klenk H.-P."/>
        </authorList>
    </citation>
    <scope>NUCLEOTIDE SEQUENCE [LARGE SCALE GENOMIC DNA]</scope>
    <source>
        <strain evidence="6 7">DSM 17894</strain>
    </source>
</reference>
<evidence type="ECO:0000256" key="3">
    <source>
        <dbReference type="ARBA" id="ARBA00023159"/>
    </source>
</evidence>